<organism evidence="2 3">
    <name type="scientific">Adineta steineri</name>
    <dbReference type="NCBI Taxonomy" id="433720"/>
    <lineage>
        <taxon>Eukaryota</taxon>
        <taxon>Metazoa</taxon>
        <taxon>Spiralia</taxon>
        <taxon>Gnathifera</taxon>
        <taxon>Rotifera</taxon>
        <taxon>Eurotatoria</taxon>
        <taxon>Bdelloidea</taxon>
        <taxon>Adinetida</taxon>
        <taxon>Adinetidae</taxon>
        <taxon>Adineta</taxon>
    </lineage>
</organism>
<name>A0A815VW08_9BILA</name>
<evidence type="ECO:0000313" key="3">
    <source>
        <dbReference type="Proteomes" id="UP000663845"/>
    </source>
</evidence>
<accession>A0A815VW08</accession>
<dbReference type="Proteomes" id="UP000663845">
    <property type="component" value="Unassembled WGS sequence"/>
</dbReference>
<dbReference type="AlphaFoldDB" id="A0A815VW08"/>
<reference evidence="2" key="1">
    <citation type="submission" date="2021-02" db="EMBL/GenBank/DDBJ databases">
        <authorList>
            <person name="Nowell W R."/>
        </authorList>
    </citation>
    <scope>NUCLEOTIDE SEQUENCE</scope>
</reference>
<proteinExistence type="predicted"/>
<comment type="caution">
    <text evidence="2">The sequence shown here is derived from an EMBL/GenBank/DDBJ whole genome shotgun (WGS) entry which is preliminary data.</text>
</comment>
<sequence length="153" mass="17028">MATAEALAGAGQQLSAELGKLLAGLIADYDDYSHETYLELENDSDKPLKIEVSEVENSDWDGDSRPDQKFNGVEIPPHDKVKHRQEINAKSSTAMSTMKFSQDDEVVIDIRVDQCHAKAKEEKQMEQDLGNGWKARVTAGVNGNELQYRFAKS</sequence>
<feature type="region of interest" description="Disordered" evidence="1">
    <location>
        <begin position="54"/>
        <end position="84"/>
    </location>
</feature>
<evidence type="ECO:0000313" key="2">
    <source>
        <dbReference type="EMBL" id="CAF1535617.1"/>
    </source>
</evidence>
<protein>
    <submittedName>
        <fullName evidence="2">Uncharacterized protein</fullName>
    </submittedName>
</protein>
<gene>
    <name evidence="2" type="ORF">JYZ213_LOCUS45403</name>
</gene>
<dbReference type="EMBL" id="CAJNOG010003780">
    <property type="protein sequence ID" value="CAF1535617.1"/>
    <property type="molecule type" value="Genomic_DNA"/>
</dbReference>
<evidence type="ECO:0000256" key="1">
    <source>
        <dbReference type="SAM" id="MobiDB-lite"/>
    </source>
</evidence>